<evidence type="ECO:0000259" key="10">
    <source>
        <dbReference type="PROSITE" id="PS50110"/>
    </source>
</evidence>
<accession>A0AA95JHV4</accession>
<dbReference type="PRINTS" id="PR00032">
    <property type="entry name" value="HTHARAC"/>
</dbReference>
<dbReference type="GO" id="GO:0043565">
    <property type="term" value="F:sequence-specific DNA binding"/>
    <property type="evidence" value="ECO:0007669"/>
    <property type="project" value="InterPro"/>
</dbReference>
<dbReference type="SUPFAM" id="SSF46689">
    <property type="entry name" value="Homeodomain-like"/>
    <property type="match status" value="1"/>
</dbReference>
<dbReference type="Proteomes" id="UP001178662">
    <property type="component" value="Chromosome"/>
</dbReference>
<reference evidence="11" key="1">
    <citation type="submission" date="2023-03" db="EMBL/GenBank/DDBJ databases">
        <title>Andean soil-derived lignocellulolytic bacterial consortium as a source of novel taxa and putative plastic-active enzymes.</title>
        <authorList>
            <person name="Diaz-Garcia L."/>
            <person name="Chuvochina M."/>
            <person name="Feuerriegel G."/>
            <person name="Bunk B."/>
            <person name="Sproer C."/>
            <person name="Streit W.R."/>
            <person name="Rodriguez L.M."/>
            <person name="Overmann J."/>
            <person name="Jimenez D.J."/>
        </authorList>
    </citation>
    <scope>NUCLEOTIDE SEQUENCE</scope>
    <source>
        <strain evidence="11">MAG 2441</strain>
    </source>
</reference>
<dbReference type="GO" id="GO:0000160">
    <property type="term" value="P:phosphorelay signal transduction system"/>
    <property type="evidence" value="ECO:0007669"/>
    <property type="project" value="UniProtKB-KW"/>
</dbReference>
<keyword evidence="12" id="KW-1185">Reference proteome</keyword>
<dbReference type="InterPro" id="IPR051552">
    <property type="entry name" value="HptR"/>
</dbReference>
<evidence type="ECO:0000313" key="11">
    <source>
        <dbReference type="EMBL" id="WEK56395.1"/>
    </source>
</evidence>
<dbReference type="Gene3D" id="1.10.10.60">
    <property type="entry name" value="Homeodomain-like"/>
    <property type="match status" value="2"/>
</dbReference>
<gene>
    <name evidence="11" type="ORF">P0Y55_14090</name>
</gene>
<dbReference type="AlphaFoldDB" id="A0AA95JHV4"/>
<dbReference type="Pfam" id="PF12833">
    <property type="entry name" value="HTH_18"/>
    <property type="match status" value="1"/>
</dbReference>
<keyword evidence="3 8" id="KW-0597">Phosphoprotein</keyword>
<keyword evidence="5" id="KW-0805">Transcription regulation</keyword>
<name>A0AA95JHV4_9BACL</name>
<dbReference type="InterPro" id="IPR001789">
    <property type="entry name" value="Sig_transdc_resp-reg_receiver"/>
</dbReference>
<proteinExistence type="predicted"/>
<dbReference type="PROSITE" id="PS00041">
    <property type="entry name" value="HTH_ARAC_FAMILY_1"/>
    <property type="match status" value="1"/>
</dbReference>
<comment type="subcellular location">
    <subcellularLocation>
        <location evidence="1">Cytoplasm</location>
    </subcellularLocation>
</comment>
<dbReference type="SMART" id="SM00342">
    <property type="entry name" value="HTH_ARAC"/>
    <property type="match status" value="1"/>
</dbReference>
<dbReference type="InterPro" id="IPR018062">
    <property type="entry name" value="HTH_AraC-typ_CS"/>
</dbReference>
<keyword evidence="6" id="KW-0238">DNA-binding</keyword>
<evidence type="ECO:0000256" key="5">
    <source>
        <dbReference type="ARBA" id="ARBA00023015"/>
    </source>
</evidence>
<evidence type="ECO:0000256" key="2">
    <source>
        <dbReference type="ARBA" id="ARBA00022490"/>
    </source>
</evidence>
<evidence type="ECO:0000256" key="3">
    <source>
        <dbReference type="ARBA" id="ARBA00022553"/>
    </source>
</evidence>
<keyword evidence="2" id="KW-0963">Cytoplasm</keyword>
<protein>
    <submittedName>
        <fullName evidence="11">Response regulator</fullName>
    </submittedName>
</protein>
<dbReference type="InterPro" id="IPR009057">
    <property type="entry name" value="Homeodomain-like_sf"/>
</dbReference>
<evidence type="ECO:0000256" key="7">
    <source>
        <dbReference type="ARBA" id="ARBA00023163"/>
    </source>
</evidence>
<evidence type="ECO:0000256" key="1">
    <source>
        <dbReference type="ARBA" id="ARBA00004496"/>
    </source>
</evidence>
<evidence type="ECO:0000256" key="8">
    <source>
        <dbReference type="PROSITE-ProRule" id="PRU00169"/>
    </source>
</evidence>
<dbReference type="Pfam" id="PF00072">
    <property type="entry name" value="Response_reg"/>
    <property type="match status" value="1"/>
</dbReference>
<evidence type="ECO:0000259" key="9">
    <source>
        <dbReference type="PROSITE" id="PS01124"/>
    </source>
</evidence>
<dbReference type="EMBL" id="CP119317">
    <property type="protein sequence ID" value="WEK56395.1"/>
    <property type="molecule type" value="Genomic_DNA"/>
</dbReference>
<feature type="modified residue" description="4-aspartylphosphate" evidence="8">
    <location>
        <position position="55"/>
    </location>
</feature>
<dbReference type="SMART" id="SM00448">
    <property type="entry name" value="REC"/>
    <property type="match status" value="1"/>
</dbReference>
<dbReference type="PANTHER" id="PTHR42713">
    <property type="entry name" value="HISTIDINE KINASE-RELATED"/>
    <property type="match status" value="1"/>
</dbReference>
<dbReference type="Gene3D" id="3.40.50.2300">
    <property type="match status" value="1"/>
</dbReference>
<evidence type="ECO:0000256" key="6">
    <source>
        <dbReference type="ARBA" id="ARBA00023125"/>
    </source>
</evidence>
<organism evidence="11 12">
    <name type="scientific">Candidatus Cohnella colombiensis</name>
    <dbReference type="NCBI Taxonomy" id="3121368"/>
    <lineage>
        <taxon>Bacteria</taxon>
        <taxon>Bacillati</taxon>
        <taxon>Bacillota</taxon>
        <taxon>Bacilli</taxon>
        <taxon>Bacillales</taxon>
        <taxon>Paenibacillaceae</taxon>
        <taxon>Cohnella</taxon>
    </lineage>
</organism>
<sequence length="545" mass="63248">MYQLLIIDDQSILADDLADMLPWQDIGITVVHRAYSAFDAIDIMSEHPIDVVVTDIQMPGMSGLELIAEIRLKWKHTKCILLTGYADFEYTKEAMKLKSSDYLLKPVADDELMGAVSRAVVELEEEWKEISSAQRAKYTLREQLPKLREYLLLDLLTGKQSNHTQEVQRKLIDYEIPFMMKDTVHLMLVRMDDEHNRYDGESEALIEYALSNIATEIFADRLHVWHCSDYHGYTVVLLRSKIDPTEYSRSDDELNSWIELRAFELQQLARKYLKIGISILMSKQVEFPNDIALQYQSSLTNFRHFIGEDRELFVSLAKEPTRGEPQLLSELYRLPSLSQLLEIGQWQAASDKLSAIFEEIEVHWRNSPEHILEAYFMIASAIASLIHKNKKWLADTIGEDFHIIANGRTMNTVNELREWTERVVAQYRNFIHVEEKDSRSTLIHQVQTFISKHLENASLQSISEHVYLNPSYLSKVYKSETGEGISEYLLRVRMEKASVLLSQTNERIYEISVMLGYQKPSYFIGLFKKHYGITPQEYRNKIGGS</sequence>
<dbReference type="PROSITE" id="PS50110">
    <property type="entry name" value="RESPONSE_REGULATORY"/>
    <property type="match status" value="1"/>
</dbReference>
<dbReference type="CDD" id="cd17536">
    <property type="entry name" value="REC_YesN-like"/>
    <property type="match status" value="1"/>
</dbReference>
<evidence type="ECO:0000313" key="12">
    <source>
        <dbReference type="Proteomes" id="UP001178662"/>
    </source>
</evidence>
<dbReference type="GO" id="GO:0003700">
    <property type="term" value="F:DNA-binding transcription factor activity"/>
    <property type="evidence" value="ECO:0007669"/>
    <property type="project" value="InterPro"/>
</dbReference>
<dbReference type="InterPro" id="IPR020449">
    <property type="entry name" value="Tscrpt_reg_AraC-type_HTH"/>
</dbReference>
<keyword evidence="7" id="KW-0804">Transcription</keyword>
<feature type="domain" description="HTH araC/xylS-type" evidence="9">
    <location>
        <begin position="444"/>
        <end position="541"/>
    </location>
</feature>
<dbReference type="SUPFAM" id="SSF52172">
    <property type="entry name" value="CheY-like"/>
    <property type="match status" value="1"/>
</dbReference>
<keyword evidence="4" id="KW-0902">Two-component regulatory system</keyword>
<dbReference type="InterPro" id="IPR018060">
    <property type="entry name" value="HTH_AraC"/>
</dbReference>
<dbReference type="PANTHER" id="PTHR42713:SF3">
    <property type="entry name" value="TRANSCRIPTIONAL REGULATORY PROTEIN HPTR"/>
    <property type="match status" value="1"/>
</dbReference>
<dbReference type="PROSITE" id="PS01124">
    <property type="entry name" value="HTH_ARAC_FAMILY_2"/>
    <property type="match status" value="1"/>
</dbReference>
<evidence type="ECO:0000256" key="4">
    <source>
        <dbReference type="ARBA" id="ARBA00023012"/>
    </source>
</evidence>
<feature type="domain" description="Response regulatory" evidence="10">
    <location>
        <begin position="3"/>
        <end position="120"/>
    </location>
</feature>
<dbReference type="GO" id="GO:0005737">
    <property type="term" value="C:cytoplasm"/>
    <property type="evidence" value="ECO:0007669"/>
    <property type="project" value="UniProtKB-SubCell"/>
</dbReference>
<dbReference type="InterPro" id="IPR011006">
    <property type="entry name" value="CheY-like_superfamily"/>
</dbReference>